<gene>
    <name evidence="2" type="ORF">H2200_007581</name>
</gene>
<feature type="compositionally biased region" description="Low complexity" evidence="1">
    <location>
        <begin position="575"/>
        <end position="586"/>
    </location>
</feature>
<dbReference type="AlphaFoldDB" id="A0AA38X659"/>
<feature type="region of interest" description="Disordered" evidence="1">
    <location>
        <begin position="140"/>
        <end position="196"/>
    </location>
</feature>
<evidence type="ECO:0000313" key="2">
    <source>
        <dbReference type="EMBL" id="KAJ9607503.1"/>
    </source>
</evidence>
<feature type="compositionally biased region" description="Polar residues" evidence="1">
    <location>
        <begin position="511"/>
        <end position="520"/>
    </location>
</feature>
<dbReference type="Proteomes" id="UP001172673">
    <property type="component" value="Unassembled WGS sequence"/>
</dbReference>
<feature type="compositionally biased region" description="Low complexity" evidence="1">
    <location>
        <begin position="464"/>
        <end position="495"/>
    </location>
</feature>
<sequence length="717" mass="76215">MAPPTARRFVRLDDGELNDVAGMSAEEQKEWTQIQIMRADLGLETADSIKYSVRSDQRTSNFVVPRQCDRQDTKEAEVASKNKPQLSNWNNFHTIVEEPDLPGDGARNLHGHRARVRQELREEAVNLGLNSVNELNLEDTYEHPRGGDRGKKPFTIAGEGSRAPFPTTKRFTTVPLPQSKGPPKGKRGNTEQSRPWPPAALLGAPGVAPATKQYVKTTKPLTKKLAGMPAAGAQSTKARPLNEKPTTATPSWKANLATPTDFMTAVTSQFSQKVEQATKHSAALNINGNENSPATSLADNAQDGKTADLGDLAIRRVPVQEFSFPALGALAPGEIDTHTDGVASPGTLSGFSTSTETLEEVSVQAESQNDDLIGLGIQNVDPDKAPAVLEVQTSLTAPAQVVGFSPTGSIMDSPILDDVQSEVLAAEPGNILEFAGRKYIALDDLLALRDAIDKKISAAAASGITATTTPTESTAATSAQSSDAPSTTTSSEASTVVPAARANPFAPREPLSTNNANVISAPTPAAEPKKDVPAAELGRPSTARRPAPIASNTKIYSKWGDDPTSMVTKQDIEVATPPARRPAPTASNTKIQSRWGDDPPPIATKQDVPAAEPARSAQTSRAGPLTSNTQIFSKWASEPQSAPAPRSIATPARPVSPIFGDRKAFGNLSEEARKGQQYDPPTTKPVSKQKAYMQPGPGYAWLLQEIAAMKIGDDDKK</sequence>
<organism evidence="2 3">
    <name type="scientific">Cladophialophora chaetospira</name>
    <dbReference type="NCBI Taxonomy" id="386627"/>
    <lineage>
        <taxon>Eukaryota</taxon>
        <taxon>Fungi</taxon>
        <taxon>Dikarya</taxon>
        <taxon>Ascomycota</taxon>
        <taxon>Pezizomycotina</taxon>
        <taxon>Eurotiomycetes</taxon>
        <taxon>Chaetothyriomycetidae</taxon>
        <taxon>Chaetothyriales</taxon>
        <taxon>Herpotrichiellaceae</taxon>
        <taxon>Cladophialophora</taxon>
    </lineage>
</organism>
<name>A0AA38X659_9EURO</name>
<comment type="caution">
    <text evidence="2">The sequence shown here is derived from an EMBL/GenBank/DDBJ whole genome shotgun (WGS) entry which is preliminary data.</text>
</comment>
<keyword evidence="3" id="KW-1185">Reference proteome</keyword>
<evidence type="ECO:0000313" key="3">
    <source>
        <dbReference type="Proteomes" id="UP001172673"/>
    </source>
</evidence>
<dbReference type="EMBL" id="JAPDRK010000011">
    <property type="protein sequence ID" value="KAJ9607503.1"/>
    <property type="molecule type" value="Genomic_DNA"/>
</dbReference>
<feature type="compositionally biased region" description="Polar residues" evidence="1">
    <location>
        <begin position="616"/>
        <end position="632"/>
    </location>
</feature>
<evidence type="ECO:0000256" key="1">
    <source>
        <dbReference type="SAM" id="MobiDB-lite"/>
    </source>
</evidence>
<reference evidence="2" key="1">
    <citation type="submission" date="2022-10" db="EMBL/GenBank/DDBJ databases">
        <title>Culturing micro-colonial fungi from biological soil crusts in the Mojave desert and describing Neophaeococcomyces mojavensis, and introducing the new genera and species Taxawa tesnikishii.</title>
        <authorList>
            <person name="Kurbessoian T."/>
            <person name="Stajich J.E."/>
        </authorList>
    </citation>
    <scope>NUCLEOTIDE SEQUENCE</scope>
    <source>
        <strain evidence="2">TK_41</strain>
    </source>
</reference>
<accession>A0AA38X659</accession>
<proteinExistence type="predicted"/>
<protein>
    <submittedName>
        <fullName evidence="2">Uncharacterized protein</fullName>
    </submittedName>
</protein>
<feature type="compositionally biased region" description="Basic and acidic residues" evidence="1">
    <location>
        <begin position="140"/>
        <end position="151"/>
    </location>
</feature>
<feature type="region of interest" description="Disordered" evidence="1">
    <location>
        <begin position="225"/>
        <end position="254"/>
    </location>
</feature>
<feature type="compositionally biased region" description="Basic and acidic residues" evidence="1">
    <location>
        <begin position="660"/>
        <end position="676"/>
    </location>
</feature>
<feature type="region of interest" description="Disordered" evidence="1">
    <location>
        <begin position="464"/>
        <end position="693"/>
    </location>
</feature>